<dbReference type="Proteomes" id="UP000593994">
    <property type="component" value="Chromosome"/>
</dbReference>
<sequence length="311" mass="36778">MQGIKMRGSVYYQTSQLVKMIFAEGVKKKDKIDPSHHHYNYVSSYKTMETYRNVWNNLGNYLKEHWKLKNFELITAEYIEAYFEYKVEYYPSKQYVEKISSALGKLEFALNRYSANKYEEPIEYNFDIRQQVLNSARKFKQVADGYHNRVYPDPHLIIHNLKNPLHKIAAHIQLEGGARSEAVTFIKQEQLRGTIYDEIEGQTVGQIWTKEKGGKEGIVMLSYEMYKILKNYIEKNKQFKIKYQEYANDIRNTCIKLGIKPEGSHGFRWTFAQNRIRAYQDNGYSYEQALQGVSWEMKHYRASISEHYLGG</sequence>
<reference evidence="2 3" key="1">
    <citation type="submission" date="2020-05" db="EMBL/GenBank/DDBJ databases">
        <title>Sulfurimonas marisnigri, sp. nov., and Sulfurimonas baltica, sp. nov., manganese oxide reducing chemolithoautotrophs of the class Epsilonproteobacteria isolated from the pelagic redoxclines of the Black and Baltic Seas and emended description of the genus Sulfurimonas.</title>
        <authorList>
            <person name="Henkel J.V."/>
            <person name="Laudan C."/>
            <person name="Werner J."/>
            <person name="Neu T."/>
            <person name="Plewe S."/>
            <person name="Sproer C."/>
            <person name="Bunk B."/>
            <person name="Schulz-Vogt H.N."/>
        </authorList>
    </citation>
    <scope>NUCLEOTIDE SEQUENCE [LARGE SCALE GENOMIC DNA]</scope>
    <source>
        <strain evidence="2 3">GD2</strain>
    </source>
</reference>
<accession>A0A7S7LYZ9</accession>
<gene>
    <name evidence="2" type="ORF">HUE88_06130</name>
</gene>
<evidence type="ECO:0000313" key="2">
    <source>
        <dbReference type="EMBL" id="QOY53448.1"/>
    </source>
</evidence>
<keyword evidence="3" id="KW-1185">Reference proteome</keyword>
<name>A0A7S7LYZ9_9BACT</name>
<dbReference type="Gene3D" id="1.10.443.10">
    <property type="entry name" value="Intergrase catalytic core"/>
    <property type="match status" value="1"/>
</dbReference>
<organism evidence="2 3">
    <name type="scientific">Candidatus Sulfurimonas baltica</name>
    <dbReference type="NCBI Taxonomy" id="2740404"/>
    <lineage>
        <taxon>Bacteria</taxon>
        <taxon>Pseudomonadati</taxon>
        <taxon>Campylobacterota</taxon>
        <taxon>Epsilonproteobacteria</taxon>
        <taxon>Campylobacterales</taxon>
        <taxon>Sulfurimonadaceae</taxon>
        <taxon>Sulfurimonas</taxon>
    </lineage>
</organism>
<dbReference type="SUPFAM" id="SSF56349">
    <property type="entry name" value="DNA breaking-rejoining enzymes"/>
    <property type="match status" value="1"/>
</dbReference>
<keyword evidence="1" id="KW-0233">DNA recombination</keyword>
<dbReference type="InterPro" id="IPR013762">
    <property type="entry name" value="Integrase-like_cat_sf"/>
</dbReference>
<protein>
    <recommendedName>
        <fullName evidence="4">Core-binding (CB) domain-containing protein</fullName>
    </recommendedName>
</protein>
<dbReference type="GO" id="GO:0015074">
    <property type="term" value="P:DNA integration"/>
    <property type="evidence" value="ECO:0007669"/>
    <property type="project" value="InterPro"/>
</dbReference>
<evidence type="ECO:0000313" key="3">
    <source>
        <dbReference type="Proteomes" id="UP000593994"/>
    </source>
</evidence>
<proteinExistence type="predicted"/>
<dbReference type="GO" id="GO:0003677">
    <property type="term" value="F:DNA binding"/>
    <property type="evidence" value="ECO:0007669"/>
    <property type="project" value="InterPro"/>
</dbReference>
<evidence type="ECO:0008006" key="4">
    <source>
        <dbReference type="Google" id="ProtNLM"/>
    </source>
</evidence>
<dbReference type="EMBL" id="CP054492">
    <property type="protein sequence ID" value="QOY53448.1"/>
    <property type="molecule type" value="Genomic_DNA"/>
</dbReference>
<dbReference type="KEGG" id="sbal:HUE88_06130"/>
<dbReference type="InterPro" id="IPR011010">
    <property type="entry name" value="DNA_brk_join_enz"/>
</dbReference>
<dbReference type="GO" id="GO:0006310">
    <property type="term" value="P:DNA recombination"/>
    <property type="evidence" value="ECO:0007669"/>
    <property type="project" value="UniProtKB-KW"/>
</dbReference>
<evidence type="ECO:0000256" key="1">
    <source>
        <dbReference type="ARBA" id="ARBA00023172"/>
    </source>
</evidence>
<dbReference type="AlphaFoldDB" id="A0A7S7LYZ9"/>